<gene>
    <name evidence="1" type="ORF">E5329_10295</name>
</gene>
<evidence type="ECO:0000313" key="2">
    <source>
        <dbReference type="Proteomes" id="UP000304953"/>
    </source>
</evidence>
<dbReference type="Proteomes" id="UP000304953">
    <property type="component" value="Unassembled WGS sequence"/>
</dbReference>
<comment type="caution">
    <text evidence="1">The sequence shown here is derived from an EMBL/GenBank/DDBJ whole genome shotgun (WGS) entry which is preliminary data.</text>
</comment>
<accession>A0AC61RWP4</accession>
<proteinExistence type="predicted"/>
<reference evidence="1" key="1">
    <citation type="submission" date="2019-04" db="EMBL/GenBank/DDBJ databases">
        <title>Microbes associate with the intestines of laboratory mice.</title>
        <authorList>
            <person name="Navarre W."/>
            <person name="Wong E."/>
            <person name="Huang K."/>
            <person name="Tropini C."/>
            <person name="Ng K."/>
            <person name="Yu B."/>
        </authorList>
    </citation>
    <scope>NUCLEOTIDE SEQUENCE</scope>
    <source>
        <strain evidence="1">NM01_1-7b</strain>
    </source>
</reference>
<name>A0AC61RWP4_9FIRM</name>
<protein>
    <submittedName>
        <fullName evidence="1">DUF1016 domain-containing protein</fullName>
    </submittedName>
</protein>
<sequence>MKAGIKKQEVKFIVTDEYREWIALIKDRIRNSQIKASIKVNRELLELYWHIGEDIVNRQKHSKWGEGLLRQMSIDLKKTFPDMAGFSETNLKTMRLWYRFYTEAVNGQQVVDELKSDDIFRLITTIPWGHNQRIIFKCKDVREAVFYAQYTLENNWSRDVLEHQIESGLYERKGKAITNFKDKLPANASDLAVQTLKDPYSFDFLTMRDDYDEKELEDALVNQITQFLLELGTGFSYVGRQVHLQVGEREFYIDLLFYHIKLHCYVVVELKTKRFEPEYVGKLNFYVTAVNKQLTGDGDNPAIGLLICKDKDNVVAEYSLEEVSQPIGIAGYELSNALSKQYQRSLPTIETLESEVAKMMDTK</sequence>
<keyword evidence="2" id="KW-1185">Reference proteome</keyword>
<evidence type="ECO:0000313" key="1">
    <source>
        <dbReference type="EMBL" id="TGY96404.1"/>
    </source>
</evidence>
<dbReference type="EMBL" id="SRYA01000017">
    <property type="protein sequence ID" value="TGY96404.1"/>
    <property type="molecule type" value="Genomic_DNA"/>
</dbReference>
<organism evidence="1 2">
    <name type="scientific">Petralouisia muris</name>
    <dbReference type="NCBI Taxonomy" id="3032872"/>
    <lineage>
        <taxon>Bacteria</taxon>
        <taxon>Bacillati</taxon>
        <taxon>Bacillota</taxon>
        <taxon>Clostridia</taxon>
        <taxon>Lachnospirales</taxon>
        <taxon>Lachnospiraceae</taxon>
        <taxon>Petralouisia</taxon>
    </lineage>
</organism>